<evidence type="ECO:0000256" key="2">
    <source>
        <dbReference type="ARBA" id="ARBA00023002"/>
    </source>
</evidence>
<dbReference type="EMBL" id="OKRC01000003">
    <property type="protein sequence ID" value="SPE20387.1"/>
    <property type="molecule type" value="Genomic_DNA"/>
</dbReference>
<feature type="domain" description="GFO/IDH/MocA-like oxidoreductase" evidence="4">
    <location>
        <begin position="139"/>
        <end position="240"/>
    </location>
</feature>
<dbReference type="InterPro" id="IPR050984">
    <property type="entry name" value="Gfo/Idh/MocA_domain"/>
</dbReference>
<dbReference type="GO" id="GO:0000166">
    <property type="term" value="F:nucleotide binding"/>
    <property type="evidence" value="ECO:0007669"/>
    <property type="project" value="InterPro"/>
</dbReference>
<dbReference type="Proteomes" id="UP000239650">
    <property type="component" value="Unassembled WGS sequence"/>
</dbReference>
<gene>
    <name evidence="5" type="primary">afr</name>
    <name evidence="5" type="ORF">LAS9267_00772</name>
</gene>
<dbReference type="Pfam" id="PF01408">
    <property type="entry name" value="GFO_IDH_MocA"/>
    <property type="match status" value="1"/>
</dbReference>
<dbReference type="RefSeq" id="WP_025016260.1">
    <property type="nucleotide sequence ID" value="NZ_CP015487.1"/>
</dbReference>
<protein>
    <submittedName>
        <fullName evidence="5">1,5-anhydro-D-fructose reductase</fullName>
        <ecNumber evidence="5">1.1.1.292</ecNumber>
    </submittedName>
</protein>
<dbReference type="AlphaFoldDB" id="A0AAE8LVR3"/>
<dbReference type="Gene3D" id="3.30.360.10">
    <property type="entry name" value="Dihydrodipicolinate Reductase, domain 2"/>
    <property type="match status" value="1"/>
</dbReference>
<proteinExistence type="inferred from homology"/>
<dbReference type="InterPro" id="IPR055170">
    <property type="entry name" value="GFO_IDH_MocA-like_dom"/>
</dbReference>
<evidence type="ECO:0000259" key="3">
    <source>
        <dbReference type="Pfam" id="PF01408"/>
    </source>
</evidence>
<dbReference type="PANTHER" id="PTHR22604">
    <property type="entry name" value="OXIDOREDUCTASES"/>
    <property type="match status" value="1"/>
</dbReference>
<evidence type="ECO:0000313" key="5">
    <source>
        <dbReference type="EMBL" id="SPE20387.1"/>
    </source>
</evidence>
<accession>A0AAE8LVR3</accession>
<dbReference type="EC" id="1.1.1.292" evidence="5"/>
<comment type="caution">
    <text evidence="5">The sequence shown here is derived from an EMBL/GenBank/DDBJ whole genome shotgun (WGS) entry which is preliminary data.</text>
</comment>
<evidence type="ECO:0000259" key="4">
    <source>
        <dbReference type="Pfam" id="PF22725"/>
    </source>
</evidence>
<dbReference type="Pfam" id="PF22725">
    <property type="entry name" value="GFO_IDH_MocA_C3"/>
    <property type="match status" value="1"/>
</dbReference>
<dbReference type="SUPFAM" id="SSF51735">
    <property type="entry name" value="NAD(P)-binding Rossmann-fold domains"/>
    <property type="match status" value="1"/>
</dbReference>
<name>A0AAE8LVR3_LATSK</name>
<evidence type="ECO:0000313" key="6">
    <source>
        <dbReference type="Proteomes" id="UP000239650"/>
    </source>
</evidence>
<dbReference type="InterPro" id="IPR036291">
    <property type="entry name" value="NAD(P)-bd_dom_sf"/>
</dbReference>
<feature type="domain" description="Gfo/Idh/MocA-like oxidoreductase N-terminal" evidence="3">
    <location>
        <begin position="4"/>
        <end position="119"/>
    </location>
</feature>
<reference evidence="5 6" key="1">
    <citation type="submission" date="2018-02" db="EMBL/GenBank/DDBJ databases">
        <authorList>
            <person name="Rodrigo-Torres L."/>
            <person name="Arahal R. D."/>
            <person name="Lucena T."/>
        </authorList>
    </citation>
    <scope>NUCLEOTIDE SEQUENCE [LARGE SCALE GENOMIC DNA]</scope>
    <source>
        <strain evidence="5 6">CECT 9267</strain>
    </source>
</reference>
<dbReference type="SUPFAM" id="SSF55347">
    <property type="entry name" value="Glyceraldehyde-3-phosphate dehydrogenase-like, C-terminal domain"/>
    <property type="match status" value="1"/>
</dbReference>
<dbReference type="Gene3D" id="3.40.50.720">
    <property type="entry name" value="NAD(P)-binding Rossmann-like Domain"/>
    <property type="match status" value="1"/>
</dbReference>
<sequence>MTTLNWGIMGLGNIAGSFATYFNQPDGQIYGAASRSLEKANAFTQQYHIPHAYGSYAEMLADPAIDIIYVATPHNYHFDGIMASLNAGKHVFCEKAITMNRRELNAAKALAAEKHLILAEAMTIYHMPLFAEIERQQVAQDLGALKSIQVTFGSYKELDPTNRFFNPELAGGAMLDIGVYALAFARRMLSAKPELIATQWVPSEFGVDQQSTLLLNNAHQEMVTVTLNLHAKMPKQGVLVYEKGYVTVDDYPRPDKAQLTFPDGTTQIIQAGDATNAMNYELHDFQEVVRSHQENDTLALTSDVMDIMTDARAQWGFVYPFEQPSDLI</sequence>
<comment type="similarity">
    <text evidence="1">Belongs to the Gfo/Idh/MocA family.</text>
</comment>
<dbReference type="GO" id="GO:0033712">
    <property type="term" value="F:1,5-anhydro-D-fructose reductase (1,5-anhydro-D-mannitol-forming) activity"/>
    <property type="evidence" value="ECO:0007669"/>
    <property type="project" value="UniProtKB-EC"/>
</dbReference>
<organism evidence="5 6">
    <name type="scientific">Latilactobacillus sakei</name>
    <name type="common">Lactobacillus sakei</name>
    <dbReference type="NCBI Taxonomy" id="1599"/>
    <lineage>
        <taxon>Bacteria</taxon>
        <taxon>Bacillati</taxon>
        <taxon>Bacillota</taxon>
        <taxon>Bacilli</taxon>
        <taxon>Lactobacillales</taxon>
        <taxon>Lactobacillaceae</taxon>
        <taxon>Latilactobacillus</taxon>
    </lineage>
</organism>
<keyword evidence="2 5" id="KW-0560">Oxidoreductase</keyword>
<dbReference type="PANTHER" id="PTHR22604:SF105">
    <property type="entry name" value="TRANS-1,2-DIHYDROBENZENE-1,2-DIOL DEHYDROGENASE"/>
    <property type="match status" value="1"/>
</dbReference>
<dbReference type="InterPro" id="IPR000683">
    <property type="entry name" value="Gfo/Idh/MocA-like_OxRdtase_N"/>
</dbReference>
<evidence type="ECO:0000256" key="1">
    <source>
        <dbReference type="ARBA" id="ARBA00010928"/>
    </source>
</evidence>